<keyword evidence="3" id="KW-1185">Reference proteome</keyword>
<dbReference type="Proteomes" id="UP001375240">
    <property type="component" value="Unassembled WGS sequence"/>
</dbReference>
<gene>
    <name evidence="2" type="ORF">TWF696_003871</name>
</gene>
<organism evidence="2 3">
    <name type="scientific">Orbilia brochopaga</name>
    <dbReference type="NCBI Taxonomy" id="3140254"/>
    <lineage>
        <taxon>Eukaryota</taxon>
        <taxon>Fungi</taxon>
        <taxon>Dikarya</taxon>
        <taxon>Ascomycota</taxon>
        <taxon>Pezizomycotina</taxon>
        <taxon>Orbiliomycetes</taxon>
        <taxon>Orbiliales</taxon>
        <taxon>Orbiliaceae</taxon>
        <taxon>Orbilia</taxon>
    </lineage>
</organism>
<dbReference type="EMBL" id="JAVHNQ010000002">
    <property type="protein sequence ID" value="KAK6354734.1"/>
    <property type="molecule type" value="Genomic_DNA"/>
</dbReference>
<sequence length="340" mass="39354">MTKKPLASETTTSITIPPNPRRLPTNLDRWTDFEKRVKLLFRPLLDRKYPGLLPKDEFEDAIHGLDKPSSETEVEELARNAFEDPALRILRRVFGIYSRFYNHQTATNLGNPDRVFVRLDPPPPSTQGTDDPKFGRKTRLVIEFKTPWALDLPDDLAKEYNDNKADPDHKVVKAVHQLYGYMTWNDVQMGVLSTYTSTFFFEKDEALGLRVSRRYKNSDMGEESVVAALAYLCHYVSTKGSDYSSTMDRSRGTRVVTFDPQLPFLYEGSWDKRLKVPWKDMEIRLGSRLSQNYATVDVAELRHKKCQDSRYRRYQKLAVCKIYDLTSEESAAQAKNELDM</sequence>
<evidence type="ECO:0000313" key="3">
    <source>
        <dbReference type="Proteomes" id="UP001375240"/>
    </source>
</evidence>
<feature type="region of interest" description="Disordered" evidence="1">
    <location>
        <begin position="1"/>
        <end position="21"/>
    </location>
</feature>
<evidence type="ECO:0000256" key="1">
    <source>
        <dbReference type="SAM" id="MobiDB-lite"/>
    </source>
</evidence>
<name>A0AAV9V536_9PEZI</name>
<evidence type="ECO:0000313" key="2">
    <source>
        <dbReference type="EMBL" id="KAK6354734.1"/>
    </source>
</evidence>
<dbReference type="AlphaFoldDB" id="A0AAV9V536"/>
<accession>A0AAV9V536</accession>
<proteinExistence type="predicted"/>
<protein>
    <submittedName>
        <fullName evidence="2">Uncharacterized protein</fullName>
    </submittedName>
</protein>
<reference evidence="2 3" key="1">
    <citation type="submission" date="2019-10" db="EMBL/GenBank/DDBJ databases">
        <authorList>
            <person name="Palmer J.M."/>
        </authorList>
    </citation>
    <scope>NUCLEOTIDE SEQUENCE [LARGE SCALE GENOMIC DNA]</scope>
    <source>
        <strain evidence="2 3">TWF696</strain>
    </source>
</reference>
<comment type="caution">
    <text evidence="2">The sequence shown here is derived from an EMBL/GenBank/DDBJ whole genome shotgun (WGS) entry which is preliminary data.</text>
</comment>